<dbReference type="PRINTS" id="PR00081">
    <property type="entry name" value="GDHRDH"/>
</dbReference>
<dbReference type="Gene3D" id="3.40.50.720">
    <property type="entry name" value="NAD(P)-binding Rossmann-like Domain"/>
    <property type="match status" value="1"/>
</dbReference>
<dbReference type="SUPFAM" id="SSF51735">
    <property type="entry name" value="NAD(P)-binding Rossmann-fold domains"/>
    <property type="match status" value="1"/>
</dbReference>
<proteinExistence type="inferred from homology"/>
<dbReference type="FunFam" id="3.40.50.720:FF:000084">
    <property type="entry name" value="Short-chain dehydrogenase reductase"/>
    <property type="match status" value="1"/>
</dbReference>
<dbReference type="Proteomes" id="UP000470384">
    <property type="component" value="Unassembled WGS sequence"/>
</dbReference>
<dbReference type="PRINTS" id="PR00080">
    <property type="entry name" value="SDRFAMILY"/>
</dbReference>
<dbReference type="RefSeq" id="WP_027839206.1">
    <property type="nucleotide sequence ID" value="NZ_BMHN01000001.1"/>
</dbReference>
<comment type="caution">
    <text evidence="2">The sequence shown here is derived from an EMBL/GenBank/DDBJ whole genome shotgun (WGS) entry which is preliminary data.</text>
</comment>
<dbReference type="InterPro" id="IPR020904">
    <property type="entry name" value="Sc_DH/Rdtase_CS"/>
</dbReference>
<dbReference type="PROSITE" id="PS00061">
    <property type="entry name" value="ADH_SHORT"/>
    <property type="match status" value="1"/>
</dbReference>
<keyword evidence="2" id="KW-0560">Oxidoreductase</keyword>
<dbReference type="Pfam" id="PF13561">
    <property type="entry name" value="adh_short_C2"/>
    <property type="match status" value="1"/>
</dbReference>
<dbReference type="InterPro" id="IPR036291">
    <property type="entry name" value="NAD(P)-bd_dom_sf"/>
</dbReference>
<accession>A0A845QCL8</accession>
<protein>
    <submittedName>
        <fullName evidence="2">Glucose 1-dehydrogenase</fullName>
        <ecNumber evidence="2">1.1.1.47</ecNumber>
    </submittedName>
</protein>
<dbReference type="GeneID" id="300655461"/>
<dbReference type="AlphaFoldDB" id="A0A845QCL8"/>
<dbReference type="NCBIfam" id="NF005559">
    <property type="entry name" value="PRK07231.1"/>
    <property type="match status" value="1"/>
</dbReference>
<evidence type="ECO:0000313" key="2">
    <source>
        <dbReference type="EMBL" id="NBG96312.1"/>
    </source>
</evidence>
<sequence length="257" mass="26640">MTLFDLSGKVALVTGSTKGIGEAIVKRMAEHGAKVVVSSRKADACDKVAAEINDAHGAGTAVAIPCNISHKEELEKLVNATMQEFGRIDSLVCNAAVNPFFGSSADIPDEAFQKVMDVNIKSNHWLCNLVLPQMLERGDGSITIISSIGGLKGSAVLGAYAISKAADMQLARNLAVEYGPKGIRANAIAPGLIKTYFAKALWDNDEILKASTSGSALKRIGIPDEIAGAAVFLASDAGAFMTGQTMTIDGGATITGG</sequence>
<dbReference type="PANTHER" id="PTHR43943">
    <property type="entry name" value="DEHYDROGENASE/REDUCTASE (SDR FAMILY) MEMBER 4"/>
    <property type="match status" value="1"/>
</dbReference>
<organism evidence="2 3">
    <name type="scientific">Pyruvatibacter mobilis</name>
    <dbReference type="NCBI Taxonomy" id="1712261"/>
    <lineage>
        <taxon>Bacteria</taxon>
        <taxon>Pseudomonadati</taxon>
        <taxon>Pseudomonadota</taxon>
        <taxon>Alphaproteobacteria</taxon>
        <taxon>Hyphomicrobiales</taxon>
        <taxon>Parvibaculaceae</taxon>
        <taxon>Pyruvatibacter</taxon>
    </lineage>
</organism>
<gene>
    <name evidence="2" type="ORF">GTQ45_11260</name>
</gene>
<name>A0A845QCL8_9HYPH</name>
<dbReference type="PANTHER" id="PTHR43943:SF2">
    <property type="entry name" value="DEHYDROGENASE_REDUCTASE 4"/>
    <property type="match status" value="1"/>
</dbReference>
<comment type="similarity">
    <text evidence="1">Belongs to the short-chain dehydrogenases/reductases (SDR) family.</text>
</comment>
<dbReference type="EC" id="1.1.1.47" evidence="2"/>
<dbReference type="EMBL" id="WXYQ01000007">
    <property type="protein sequence ID" value="NBG96312.1"/>
    <property type="molecule type" value="Genomic_DNA"/>
</dbReference>
<evidence type="ECO:0000313" key="3">
    <source>
        <dbReference type="Proteomes" id="UP000470384"/>
    </source>
</evidence>
<keyword evidence="3" id="KW-1185">Reference proteome</keyword>
<reference evidence="2 3" key="1">
    <citation type="journal article" date="2016" name="Int. J. Syst. Evol. Microbiol.">
        <title>Pyruvatibacter mobilis gen. nov., sp. nov., a marine bacterium from the culture broth of Picochlorum sp. 122.</title>
        <authorList>
            <person name="Wang G."/>
            <person name="Tang M."/>
            <person name="Wu H."/>
            <person name="Dai S."/>
            <person name="Li T."/>
            <person name="Chen C."/>
            <person name="He H."/>
            <person name="Fan J."/>
            <person name="Xiang W."/>
            <person name="Li X."/>
        </authorList>
    </citation>
    <scope>NUCLEOTIDE SEQUENCE [LARGE SCALE GENOMIC DNA]</scope>
    <source>
        <strain evidence="2 3">GYP-11</strain>
    </source>
</reference>
<dbReference type="InterPro" id="IPR002347">
    <property type="entry name" value="SDR_fam"/>
</dbReference>
<dbReference type="OrthoDB" id="9789398at2"/>
<dbReference type="GO" id="GO:0047936">
    <property type="term" value="F:glucose 1-dehydrogenase [NAD(P)+] activity"/>
    <property type="evidence" value="ECO:0007669"/>
    <property type="project" value="UniProtKB-EC"/>
</dbReference>
<evidence type="ECO:0000256" key="1">
    <source>
        <dbReference type="ARBA" id="ARBA00006484"/>
    </source>
</evidence>